<proteinExistence type="predicted"/>
<evidence type="ECO:0000313" key="1">
    <source>
        <dbReference type="EMBL" id="AHC16633.1"/>
    </source>
</evidence>
<organism evidence="1 2">
    <name type="scientific">Salinispira pacifica</name>
    <dbReference type="NCBI Taxonomy" id="1307761"/>
    <lineage>
        <taxon>Bacteria</taxon>
        <taxon>Pseudomonadati</taxon>
        <taxon>Spirochaetota</taxon>
        <taxon>Spirochaetia</taxon>
        <taxon>Spirochaetales</taxon>
        <taxon>Spirochaetaceae</taxon>
        <taxon>Salinispira</taxon>
    </lineage>
</organism>
<dbReference type="HOGENOM" id="CLU_1474194_0_0_12"/>
<dbReference type="STRING" id="1307761.L21SP2_3293"/>
<evidence type="ECO:0000313" key="2">
    <source>
        <dbReference type="Proteomes" id="UP000018680"/>
    </source>
</evidence>
<protein>
    <submittedName>
        <fullName evidence="1">Uncharacterized protein</fullName>
    </submittedName>
</protein>
<keyword evidence="2" id="KW-1185">Reference proteome</keyword>
<dbReference type="Proteomes" id="UP000018680">
    <property type="component" value="Chromosome"/>
</dbReference>
<reference evidence="1 2" key="1">
    <citation type="journal article" date="2015" name="Stand. Genomic Sci.">
        <title>Complete genome sequence and description of Salinispira pacifica gen. nov., sp. nov., a novel spirochaete isolated form a hypersaline microbial mat.</title>
        <authorList>
            <person name="Ben Hania W."/>
            <person name="Joseph M."/>
            <person name="Schumann P."/>
            <person name="Bunk B."/>
            <person name="Fiebig A."/>
            <person name="Sproer C."/>
            <person name="Klenk H.P."/>
            <person name="Fardeau M.L."/>
            <person name="Spring S."/>
        </authorList>
    </citation>
    <scope>NUCLEOTIDE SEQUENCE [LARGE SCALE GENOMIC DNA]</scope>
    <source>
        <strain evidence="1 2">L21-RPul-D2</strain>
    </source>
</reference>
<gene>
    <name evidence="1" type="ORF">L21SP2_3293</name>
</gene>
<dbReference type="KEGG" id="slr:L21SP2_3293"/>
<dbReference type="AlphaFoldDB" id="V5WLW5"/>
<sequence length="183" mass="21153">MLLWISCSPDPRQDREDAVEDKKQDALEVRVRPASDGLGGIELLMRWNSMGDKVLSGDTGLNYRQQMVYRVVLRNEALFTGRLQYRKTLIAGYDPYTSLYYIEEAAKPSQKQARSIDELKRMLEEPVILHIPAAELNELRGGTIQARVRAYLPHLGPGSVFARWLNMFFRSRYETRGETHFFL</sequence>
<accession>V5WLW5</accession>
<name>V5WLW5_9SPIO</name>
<dbReference type="EMBL" id="CP006939">
    <property type="protein sequence ID" value="AHC16633.1"/>
    <property type="molecule type" value="Genomic_DNA"/>
</dbReference>